<dbReference type="PANTHER" id="PTHR33121:SF70">
    <property type="entry name" value="SIGNALING PROTEIN YKOW"/>
    <property type="match status" value="1"/>
</dbReference>
<dbReference type="InterPro" id="IPR001633">
    <property type="entry name" value="EAL_dom"/>
</dbReference>
<sequence length="150" mass="16784">MDEYGLKPHQLKLEITESLALVGIERAKEVLETLRVTGFLLSLDDFGTGYSSLSLLHNLPVHELKIDMSFVRRFENQDGQIMLETIAAMGHSLGLELVAEGVETQECVQAMCDLGVEKLQGYYFSKPLPWEEVAKLYGSCADNFSLQVRS</sequence>
<evidence type="ECO:0000259" key="1">
    <source>
        <dbReference type="PROSITE" id="PS50883"/>
    </source>
</evidence>
<dbReference type="SMART" id="SM00052">
    <property type="entry name" value="EAL"/>
    <property type="match status" value="1"/>
</dbReference>
<accession>A0A3B0WY23</accession>
<dbReference type="GO" id="GO:0071111">
    <property type="term" value="F:cyclic-guanylate-specific phosphodiesterase activity"/>
    <property type="evidence" value="ECO:0007669"/>
    <property type="project" value="InterPro"/>
</dbReference>
<dbReference type="EMBL" id="UOFJ01000017">
    <property type="protein sequence ID" value="VAW60915.1"/>
    <property type="molecule type" value="Genomic_DNA"/>
</dbReference>
<name>A0A3B0WY23_9ZZZZ</name>
<proteinExistence type="predicted"/>
<evidence type="ECO:0000313" key="2">
    <source>
        <dbReference type="EMBL" id="VAW60915.1"/>
    </source>
</evidence>
<feature type="domain" description="EAL" evidence="1">
    <location>
        <begin position="1"/>
        <end position="141"/>
    </location>
</feature>
<dbReference type="AlphaFoldDB" id="A0A3B0WY23"/>
<dbReference type="SUPFAM" id="SSF141868">
    <property type="entry name" value="EAL domain-like"/>
    <property type="match status" value="1"/>
</dbReference>
<gene>
    <name evidence="2" type="ORF">MNBD_GAMMA10-2514</name>
</gene>
<protein>
    <submittedName>
        <fullName evidence="2">Diguanylate cyclase/phosphodiesterase (GGDEF &amp; EAL domains) with PAS/PAC sensor(S)</fullName>
    </submittedName>
</protein>
<dbReference type="Pfam" id="PF00563">
    <property type="entry name" value="EAL"/>
    <property type="match status" value="1"/>
</dbReference>
<reference evidence="2" key="1">
    <citation type="submission" date="2018-06" db="EMBL/GenBank/DDBJ databases">
        <authorList>
            <person name="Zhirakovskaya E."/>
        </authorList>
    </citation>
    <scope>NUCLEOTIDE SEQUENCE</scope>
</reference>
<dbReference type="InterPro" id="IPR035919">
    <property type="entry name" value="EAL_sf"/>
</dbReference>
<dbReference type="PROSITE" id="PS50883">
    <property type="entry name" value="EAL"/>
    <property type="match status" value="1"/>
</dbReference>
<dbReference type="InterPro" id="IPR050706">
    <property type="entry name" value="Cyclic-di-GMP_PDE-like"/>
</dbReference>
<dbReference type="Gene3D" id="3.20.20.450">
    <property type="entry name" value="EAL domain"/>
    <property type="match status" value="1"/>
</dbReference>
<dbReference type="PANTHER" id="PTHR33121">
    <property type="entry name" value="CYCLIC DI-GMP PHOSPHODIESTERASE PDEF"/>
    <property type="match status" value="1"/>
</dbReference>
<organism evidence="2">
    <name type="scientific">hydrothermal vent metagenome</name>
    <dbReference type="NCBI Taxonomy" id="652676"/>
    <lineage>
        <taxon>unclassified sequences</taxon>
        <taxon>metagenomes</taxon>
        <taxon>ecological metagenomes</taxon>
    </lineage>
</organism>
<dbReference type="CDD" id="cd01948">
    <property type="entry name" value="EAL"/>
    <property type="match status" value="1"/>
</dbReference>